<dbReference type="AlphaFoldDB" id="A0A2P5XSR6"/>
<evidence type="ECO:0000313" key="2">
    <source>
        <dbReference type="EMBL" id="PPS06324.1"/>
    </source>
</evidence>
<keyword evidence="1" id="KW-0472">Membrane</keyword>
<dbReference type="EMBL" id="KZ664303">
    <property type="protein sequence ID" value="PPS06324.1"/>
    <property type="molecule type" value="Genomic_DNA"/>
</dbReference>
<evidence type="ECO:0000256" key="1">
    <source>
        <dbReference type="SAM" id="Phobius"/>
    </source>
</evidence>
<keyword evidence="1" id="KW-0812">Transmembrane</keyword>
<name>A0A2P5XSR6_GOSBA</name>
<dbReference type="Proteomes" id="UP000239757">
    <property type="component" value="Unassembled WGS sequence"/>
</dbReference>
<feature type="transmembrane region" description="Helical" evidence="1">
    <location>
        <begin position="40"/>
        <end position="59"/>
    </location>
</feature>
<keyword evidence="1" id="KW-1133">Transmembrane helix</keyword>
<protein>
    <submittedName>
        <fullName evidence="2">Uncharacterized protein</fullName>
    </submittedName>
</protein>
<sequence>MENKVRLSLGDGGNGTVRNRYCRNPLYPQYTISNVKFTTAIPAMTAIASVMFATAINAMRPKTRPRPQFKSLPYTFSIKVNEHTIPITVAEMAGILGLKDEGLDVSSVLTMTDNKRLRENY</sequence>
<organism evidence="2 3">
    <name type="scientific">Gossypium barbadense</name>
    <name type="common">Sea Island cotton</name>
    <name type="synonym">Hibiscus barbadensis</name>
    <dbReference type="NCBI Taxonomy" id="3634"/>
    <lineage>
        <taxon>Eukaryota</taxon>
        <taxon>Viridiplantae</taxon>
        <taxon>Streptophyta</taxon>
        <taxon>Embryophyta</taxon>
        <taxon>Tracheophyta</taxon>
        <taxon>Spermatophyta</taxon>
        <taxon>Magnoliopsida</taxon>
        <taxon>eudicotyledons</taxon>
        <taxon>Gunneridae</taxon>
        <taxon>Pentapetalae</taxon>
        <taxon>rosids</taxon>
        <taxon>malvids</taxon>
        <taxon>Malvales</taxon>
        <taxon>Malvaceae</taxon>
        <taxon>Malvoideae</taxon>
        <taxon>Gossypium</taxon>
    </lineage>
</organism>
<evidence type="ECO:0000313" key="3">
    <source>
        <dbReference type="Proteomes" id="UP000239757"/>
    </source>
</evidence>
<gene>
    <name evidence="2" type="ORF">GOBAR_AA14316</name>
</gene>
<reference evidence="2 3" key="1">
    <citation type="submission" date="2015-01" db="EMBL/GenBank/DDBJ databases">
        <title>Genome of allotetraploid Gossypium barbadense reveals genomic plasticity and fiber elongation in cotton evolution.</title>
        <authorList>
            <person name="Chen X."/>
            <person name="Liu X."/>
            <person name="Zhao B."/>
            <person name="Zheng H."/>
            <person name="Hu Y."/>
            <person name="Lu G."/>
            <person name="Yang C."/>
            <person name="Chen J."/>
            <person name="Shan C."/>
            <person name="Zhang L."/>
            <person name="Zhou Y."/>
            <person name="Wang L."/>
            <person name="Guo W."/>
            <person name="Bai Y."/>
            <person name="Ruan J."/>
            <person name="Shangguan X."/>
            <person name="Mao Y."/>
            <person name="Jiang J."/>
            <person name="Zhu Y."/>
            <person name="Lei J."/>
            <person name="Kang H."/>
            <person name="Chen S."/>
            <person name="He X."/>
            <person name="Wang R."/>
            <person name="Wang Y."/>
            <person name="Chen J."/>
            <person name="Wang L."/>
            <person name="Yu S."/>
            <person name="Wang B."/>
            <person name="Wei J."/>
            <person name="Song S."/>
            <person name="Lu X."/>
            <person name="Gao Z."/>
            <person name="Gu W."/>
            <person name="Deng X."/>
            <person name="Ma D."/>
            <person name="Wang S."/>
            <person name="Liang W."/>
            <person name="Fang L."/>
            <person name="Cai C."/>
            <person name="Zhu X."/>
            <person name="Zhou B."/>
            <person name="Zhang Y."/>
            <person name="Chen Z."/>
            <person name="Xu S."/>
            <person name="Zhu R."/>
            <person name="Wang S."/>
            <person name="Zhang T."/>
            <person name="Zhao G."/>
        </authorList>
    </citation>
    <scope>NUCLEOTIDE SEQUENCE [LARGE SCALE GENOMIC DNA]</scope>
    <source>
        <strain evidence="3">cv. Xinhai21</strain>
        <tissue evidence="2">Leaf</tissue>
    </source>
</reference>
<accession>A0A2P5XSR6</accession>
<proteinExistence type="predicted"/>